<keyword evidence="3" id="KW-1185">Reference proteome</keyword>
<proteinExistence type="predicted"/>
<dbReference type="Proteomes" id="UP000027331">
    <property type="component" value="Unassembled WGS sequence"/>
</dbReference>
<evidence type="ECO:0000313" key="2">
    <source>
        <dbReference type="EMBL" id="KDO13046.1"/>
    </source>
</evidence>
<organism evidence="2 3">
    <name type="scientific">Vibrio metoecus</name>
    <dbReference type="NCBI Taxonomy" id="1481663"/>
    <lineage>
        <taxon>Bacteria</taxon>
        <taxon>Pseudomonadati</taxon>
        <taxon>Pseudomonadota</taxon>
        <taxon>Gammaproteobacteria</taxon>
        <taxon>Vibrionales</taxon>
        <taxon>Vibrionaceae</taxon>
        <taxon>Vibrio</taxon>
    </lineage>
</organism>
<feature type="domain" description="TIR" evidence="1">
    <location>
        <begin position="3"/>
        <end position="95"/>
    </location>
</feature>
<evidence type="ECO:0000259" key="1">
    <source>
        <dbReference type="Pfam" id="PF13676"/>
    </source>
</evidence>
<dbReference type="Pfam" id="PF13676">
    <property type="entry name" value="TIR_2"/>
    <property type="match status" value="1"/>
</dbReference>
<dbReference type="InterPro" id="IPR000157">
    <property type="entry name" value="TIR_dom"/>
</dbReference>
<comment type="caution">
    <text evidence="2">The sequence shown here is derived from an EMBL/GenBank/DDBJ whole genome shotgun (WGS) entry which is preliminary data.</text>
</comment>
<dbReference type="SUPFAM" id="SSF52200">
    <property type="entry name" value="Toll/Interleukin receptor TIR domain"/>
    <property type="match status" value="1"/>
</dbReference>
<sequence length="261" mass="29891">MNIFISWSGNRSKAVAELLDEWLQCVIQAVDPWMSSKDIDRGALWFSEINDQLQNTTIGIICLTQENLNKPWILFEAGALAKGLTESRVCTFLIDVQPTDIGTPLSQFNHTFPDKEGLWELVRTLNSSLKEKSLKEKILEQVFDTYWPQFEVQFASILQKHPVGEQVQKREENDILLEILSSTRSMERRVRDLERGTSRVNKKVPLPLFKQCVNESCNTMVLVDDIDSVEKVFGFRHMANGMTRPQSYCKECRSNVEGATS</sequence>
<evidence type="ECO:0000313" key="3">
    <source>
        <dbReference type="Proteomes" id="UP000027331"/>
    </source>
</evidence>
<reference evidence="2 3" key="1">
    <citation type="submission" date="2014-04" db="EMBL/GenBank/DDBJ databases">
        <title>Vibrio metecus sp. nov., a close relative of Vibrio cholerae isolated from coastal brackish ponds and clinical specimens.</title>
        <authorList>
            <person name="Kirchberger P.C."/>
            <person name="Turnsek M."/>
            <person name="Hunt D.E."/>
            <person name="Haley B.J."/>
            <person name="Colwell R."/>
            <person name="Polz M.F."/>
            <person name="Tarr C.L."/>
            <person name="Boucher Y."/>
        </authorList>
    </citation>
    <scope>NUCLEOTIDE SEQUENCE [LARGE SCALE GENOMIC DNA]</scope>
    <source>
        <strain evidence="3">PPCK-2014</strain>
    </source>
</reference>
<gene>
    <name evidence="2" type="ORF">DP83_11805</name>
</gene>
<dbReference type="InterPro" id="IPR035897">
    <property type="entry name" value="Toll_tir_struct_dom_sf"/>
</dbReference>
<name>A0ABR4RUY5_VIBMT</name>
<accession>A0ABR4RUY5</accession>
<dbReference type="Gene3D" id="3.40.50.10140">
    <property type="entry name" value="Toll/interleukin-1 receptor homology (TIR) domain"/>
    <property type="match status" value="1"/>
</dbReference>
<protein>
    <submittedName>
        <fullName evidence="2">Toll-Interleukin receptor</fullName>
    </submittedName>
</protein>
<keyword evidence="2" id="KW-0675">Receptor</keyword>
<dbReference type="EMBL" id="JJMN01000072">
    <property type="protein sequence ID" value="KDO13046.1"/>
    <property type="molecule type" value="Genomic_DNA"/>
</dbReference>